<dbReference type="Pfam" id="PF01398">
    <property type="entry name" value="JAB"/>
    <property type="match status" value="1"/>
</dbReference>
<dbReference type="OrthoDB" id="446074at2759"/>
<dbReference type="GO" id="GO:0070536">
    <property type="term" value="P:protein K63-linked deubiquitination"/>
    <property type="evidence" value="ECO:0007669"/>
    <property type="project" value="InterPro"/>
</dbReference>
<dbReference type="InterPro" id="IPR050242">
    <property type="entry name" value="JAMM_MPN+_peptidase_M67A"/>
</dbReference>
<dbReference type="PANTHER" id="PTHR10410">
    <property type="entry name" value="EUKARYOTIC TRANSLATION INITIATION FACTOR 3 -RELATED"/>
    <property type="match status" value="1"/>
</dbReference>
<dbReference type="Gene3D" id="3.40.140.10">
    <property type="entry name" value="Cytidine Deaminase, domain 2"/>
    <property type="match status" value="1"/>
</dbReference>
<dbReference type="PROSITE" id="PS50249">
    <property type="entry name" value="MPN"/>
    <property type="match status" value="1"/>
</dbReference>
<dbReference type="EMBL" id="GL378368">
    <property type="protein sequence ID" value="EFJ44015.1"/>
    <property type="molecule type" value="Genomic_DNA"/>
</dbReference>
<dbReference type="InterPro" id="IPR000555">
    <property type="entry name" value="JAMM/MPN+_dom"/>
</dbReference>
<dbReference type="InterPro" id="IPR037518">
    <property type="entry name" value="MPN"/>
</dbReference>
<dbReference type="InParanoid" id="D8U8N7"/>
<proteinExistence type="inferred from homology"/>
<dbReference type="SUPFAM" id="SSF102712">
    <property type="entry name" value="JAB1/MPN domain"/>
    <property type="match status" value="1"/>
</dbReference>
<accession>D8U8N7</accession>
<gene>
    <name evidence="3" type="ORF">VOLCADRAFT_106618</name>
</gene>
<reference evidence="3 4" key="1">
    <citation type="journal article" date="2010" name="Science">
        <title>Genomic analysis of organismal complexity in the multicellular green alga Volvox carteri.</title>
        <authorList>
            <person name="Prochnik S.E."/>
            <person name="Umen J."/>
            <person name="Nedelcu A.M."/>
            <person name="Hallmann A."/>
            <person name="Miller S.M."/>
            <person name="Nishii I."/>
            <person name="Ferris P."/>
            <person name="Kuo A."/>
            <person name="Mitros T."/>
            <person name="Fritz-Laylin L.K."/>
            <person name="Hellsten U."/>
            <person name="Chapman J."/>
            <person name="Simakov O."/>
            <person name="Rensing S.A."/>
            <person name="Terry A."/>
            <person name="Pangilinan J."/>
            <person name="Kapitonov V."/>
            <person name="Jurka J."/>
            <person name="Salamov A."/>
            <person name="Shapiro H."/>
            <person name="Schmutz J."/>
            <person name="Grimwood J."/>
            <person name="Lindquist E."/>
            <person name="Lucas S."/>
            <person name="Grigoriev I.V."/>
            <person name="Schmitt R."/>
            <person name="Kirk D."/>
            <person name="Rokhsar D.S."/>
        </authorList>
    </citation>
    <scope>NUCLEOTIDE SEQUENCE [LARGE SCALE GENOMIC DNA]</scope>
    <source>
        <strain evidence="4">f. Nagariensis / Eve</strain>
    </source>
</reference>
<dbReference type="GeneID" id="9621905"/>
<evidence type="ECO:0000313" key="4">
    <source>
        <dbReference type="Proteomes" id="UP000001058"/>
    </source>
</evidence>
<dbReference type="STRING" id="3068.D8U8N7"/>
<protein>
    <recommendedName>
        <fullName evidence="2">MPN domain-containing protein</fullName>
    </recommendedName>
</protein>
<dbReference type="GO" id="GO:0070552">
    <property type="term" value="C:BRISC complex"/>
    <property type="evidence" value="ECO:0007669"/>
    <property type="project" value="InterPro"/>
</dbReference>
<keyword evidence="4" id="KW-1185">Reference proteome</keyword>
<dbReference type="RefSeq" id="XP_002955027.1">
    <property type="nucleotide sequence ID" value="XM_002954981.1"/>
</dbReference>
<evidence type="ECO:0000256" key="1">
    <source>
        <dbReference type="ARBA" id="ARBA00008021"/>
    </source>
</evidence>
<dbReference type="KEGG" id="vcn:VOLCADRAFT_106618"/>
<dbReference type="SMART" id="SM00232">
    <property type="entry name" value="JAB_MPN"/>
    <property type="match status" value="1"/>
</dbReference>
<dbReference type="GO" id="GO:0006281">
    <property type="term" value="P:DNA repair"/>
    <property type="evidence" value="ECO:0007669"/>
    <property type="project" value="InterPro"/>
</dbReference>
<dbReference type="Proteomes" id="UP000001058">
    <property type="component" value="Unassembled WGS sequence"/>
</dbReference>
<dbReference type="InterPro" id="IPR033860">
    <property type="entry name" value="MPN_BRCC36"/>
</dbReference>
<dbReference type="AlphaFoldDB" id="D8U8N7"/>
<evidence type="ECO:0000313" key="3">
    <source>
        <dbReference type="EMBL" id="EFJ44015.1"/>
    </source>
</evidence>
<feature type="domain" description="MPN" evidence="2">
    <location>
        <begin position="118"/>
        <end position="261"/>
    </location>
</feature>
<dbReference type="GO" id="GO:0004843">
    <property type="term" value="F:cysteine-type deubiquitinase activity"/>
    <property type="evidence" value="ECO:0007669"/>
    <property type="project" value="InterPro"/>
</dbReference>
<dbReference type="GO" id="GO:0008237">
    <property type="term" value="F:metallopeptidase activity"/>
    <property type="evidence" value="ECO:0007669"/>
    <property type="project" value="InterPro"/>
</dbReference>
<sequence>MWGKMADGPRYLLSPSSFGPTYFELSIPNRVIFGDDGGGTAADGDDEYDCEGPARHNNDFGNDSDGFPLRLRLWRSKLHRIEREDCKQVQGEGLQEKLKQGPAAVPYDVFVRMSLDRVEVTQEVLLAVLSHAHSTEAEEVMGLLLGDITDDSSTGGAVVCRVSLAFPQIRTDRRKDRVETSPEQMARCSAHAERLSRETGLRTRVVGWYHSHPHITVLPSHVDVRTQAMYQLLDPGFVGLIVSTFNRDAASQTSTVQLLTFPSLFAHMLINRLSFMPTQRQLTAFQSLPDGAIVPVAGGVGAGAGNSDGSSSSSGGGLVRSIVHSPTGPLVRKEVRVSVVPSVTSLERSFSDLLVVQKILLMEENELTEVHHAGVYQAHLVRLVETSLRPALVSVAALVAQQRAQEQQLRAQLSDADKALLRFIFSGNTSFWSKPAVAIRIGFGTAPWRCVNRCQTQYFPTLADCAPDCTSQVYCTATGTVPAYSWSIPCCALSLFDQTSAYDTFPAPAQPWCSTYPPWYFEDVYFSDSFTTNAVLPDRSGPNGTTFDL</sequence>
<dbReference type="MEROPS" id="M67.A03"/>
<comment type="similarity">
    <text evidence="1">Belongs to the peptidase M67A family. BRCC36 subfamily.</text>
</comment>
<name>D8U8N7_VOLCA</name>
<organism evidence="4">
    <name type="scientific">Volvox carteri f. nagariensis</name>
    <dbReference type="NCBI Taxonomy" id="3068"/>
    <lineage>
        <taxon>Eukaryota</taxon>
        <taxon>Viridiplantae</taxon>
        <taxon>Chlorophyta</taxon>
        <taxon>core chlorophytes</taxon>
        <taxon>Chlorophyceae</taxon>
        <taxon>CS clade</taxon>
        <taxon>Chlamydomonadales</taxon>
        <taxon>Volvocaceae</taxon>
        <taxon>Volvox</taxon>
    </lineage>
</organism>
<dbReference type="eggNOG" id="KOG1555">
    <property type="taxonomic scope" value="Eukaryota"/>
</dbReference>
<evidence type="ECO:0000259" key="2">
    <source>
        <dbReference type="PROSITE" id="PS50249"/>
    </source>
</evidence>
<dbReference type="FunCoup" id="D8U8N7">
    <property type="interactions" value="738"/>
</dbReference>
<dbReference type="CDD" id="cd08068">
    <property type="entry name" value="MPN_BRCC36"/>
    <property type="match status" value="1"/>
</dbReference>